<evidence type="ECO:0000313" key="3">
    <source>
        <dbReference type="Proteomes" id="UP000239706"/>
    </source>
</evidence>
<dbReference type="AlphaFoldDB" id="A0A2T0B0P8"/>
<sequence>MKRKNISKPIYILLPIIIIISLVIRYRIIYYNSREITYVIERYLTTGIFNPHKLFDINNFQLSFSDGRLAVVRVNGLQKKSPHKKIDYDVFLEKNSKGIWKVKKLYQVP</sequence>
<dbReference type="RefSeq" id="WP_242975604.1">
    <property type="nucleotide sequence ID" value="NZ_PVXO01000068.1"/>
</dbReference>
<evidence type="ECO:0000256" key="1">
    <source>
        <dbReference type="SAM" id="Phobius"/>
    </source>
</evidence>
<keyword evidence="1" id="KW-0472">Membrane</keyword>
<accession>A0A2T0B0P8</accession>
<keyword evidence="1" id="KW-0812">Transmembrane</keyword>
<protein>
    <recommendedName>
        <fullName evidence="4">DUF4829 domain-containing protein</fullName>
    </recommendedName>
</protein>
<proteinExistence type="predicted"/>
<feature type="transmembrane region" description="Helical" evidence="1">
    <location>
        <begin position="12"/>
        <end position="30"/>
    </location>
</feature>
<name>A0A2T0B0P8_9CLOT</name>
<organism evidence="2 3">
    <name type="scientific">Clostridium liquoris</name>
    <dbReference type="NCBI Taxonomy" id="1289519"/>
    <lineage>
        <taxon>Bacteria</taxon>
        <taxon>Bacillati</taxon>
        <taxon>Bacillota</taxon>
        <taxon>Clostridia</taxon>
        <taxon>Eubacteriales</taxon>
        <taxon>Clostridiaceae</taxon>
        <taxon>Clostridium</taxon>
    </lineage>
</organism>
<evidence type="ECO:0008006" key="4">
    <source>
        <dbReference type="Google" id="ProtNLM"/>
    </source>
</evidence>
<keyword evidence="3" id="KW-1185">Reference proteome</keyword>
<evidence type="ECO:0000313" key="2">
    <source>
        <dbReference type="EMBL" id="PRR77147.1"/>
    </source>
</evidence>
<dbReference type="Proteomes" id="UP000239706">
    <property type="component" value="Unassembled WGS sequence"/>
</dbReference>
<gene>
    <name evidence="2" type="ORF">CLLI_25590</name>
</gene>
<keyword evidence="1" id="KW-1133">Transmembrane helix</keyword>
<dbReference type="EMBL" id="PVXO01000068">
    <property type="protein sequence ID" value="PRR77147.1"/>
    <property type="molecule type" value="Genomic_DNA"/>
</dbReference>
<reference evidence="2 3" key="1">
    <citation type="submission" date="2018-03" db="EMBL/GenBank/DDBJ databases">
        <title>Genome sequence of Clostridium liquoris DSM 100320.</title>
        <authorList>
            <person name="Poehlein A."/>
            <person name="Daniel R."/>
        </authorList>
    </citation>
    <scope>NUCLEOTIDE SEQUENCE [LARGE SCALE GENOMIC DNA]</scope>
    <source>
        <strain evidence="2 3">DSM 100320</strain>
    </source>
</reference>
<comment type="caution">
    <text evidence="2">The sequence shown here is derived from an EMBL/GenBank/DDBJ whole genome shotgun (WGS) entry which is preliminary data.</text>
</comment>